<feature type="region of interest" description="Disordered" evidence="1">
    <location>
        <begin position="57"/>
        <end position="131"/>
    </location>
</feature>
<evidence type="ECO:0000313" key="2">
    <source>
        <dbReference type="EMBL" id="GAA1249025.1"/>
    </source>
</evidence>
<comment type="caution">
    <text evidence="2">The sequence shown here is derived from an EMBL/GenBank/DDBJ whole genome shotgun (WGS) entry which is preliminary data.</text>
</comment>
<protein>
    <submittedName>
        <fullName evidence="2">Uncharacterized protein</fullName>
    </submittedName>
</protein>
<name>A0ABN1WGE5_9PSEU</name>
<keyword evidence="3" id="KW-1185">Reference proteome</keyword>
<sequence length="131" mass="14531">MLTDDMAVQSGQGLWKVAETELALPVPHQRGQRILPRRGLQPHVHMRILDTEATEKSCRGIGRKRGLADDVQATPGEAERTGDRGTRRDRVPAKLPRRPDERLSCGSKNHPPPDPVEKLDAQFTLKGSDSL</sequence>
<feature type="compositionally biased region" description="Basic and acidic residues" evidence="1">
    <location>
        <begin position="77"/>
        <end position="103"/>
    </location>
</feature>
<proteinExistence type="predicted"/>
<reference evidence="2 3" key="1">
    <citation type="journal article" date="2019" name="Int. J. Syst. Evol. Microbiol.">
        <title>The Global Catalogue of Microorganisms (GCM) 10K type strain sequencing project: providing services to taxonomists for standard genome sequencing and annotation.</title>
        <authorList>
            <consortium name="The Broad Institute Genomics Platform"/>
            <consortium name="The Broad Institute Genome Sequencing Center for Infectious Disease"/>
            <person name="Wu L."/>
            <person name="Ma J."/>
        </authorList>
    </citation>
    <scope>NUCLEOTIDE SEQUENCE [LARGE SCALE GENOMIC DNA]</scope>
    <source>
        <strain evidence="2 3">JCM 13023</strain>
    </source>
</reference>
<dbReference type="EMBL" id="BAAALN010000016">
    <property type="protein sequence ID" value="GAA1249025.1"/>
    <property type="molecule type" value="Genomic_DNA"/>
</dbReference>
<dbReference type="Proteomes" id="UP001500653">
    <property type="component" value="Unassembled WGS sequence"/>
</dbReference>
<accession>A0ABN1WGE5</accession>
<gene>
    <name evidence="2" type="ORF">GCM10009676_39300</name>
</gene>
<organism evidence="2 3">
    <name type="scientific">Prauserella halophila</name>
    <dbReference type="NCBI Taxonomy" id="185641"/>
    <lineage>
        <taxon>Bacteria</taxon>
        <taxon>Bacillati</taxon>
        <taxon>Actinomycetota</taxon>
        <taxon>Actinomycetes</taxon>
        <taxon>Pseudonocardiales</taxon>
        <taxon>Pseudonocardiaceae</taxon>
        <taxon>Prauserella</taxon>
    </lineage>
</organism>
<evidence type="ECO:0000313" key="3">
    <source>
        <dbReference type="Proteomes" id="UP001500653"/>
    </source>
</evidence>
<evidence type="ECO:0000256" key="1">
    <source>
        <dbReference type="SAM" id="MobiDB-lite"/>
    </source>
</evidence>